<protein>
    <recommendedName>
        <fullName evidence="5">SPOR domain-containing protein</fullName>
    </recommendedName>
</protein>
<proteinExistence type="predicted"/>
<keyword evidence="2" id="KW-1133">Transmembrane helix</keyword>
<evidence type="ECO:0000256" key="1">
    <source>
        <dbReference type="SAM" id="MobiDB-lite"/>
    </source>
</evidence>
<sequence>MDKQKVKPITIKINGEEKPIQHQMDKPGDPHDSVNKEQTYAEEHAAALEAEDENFEWILPEQEPVESEEFIIKEAANTAAIYPKQTKSSNKKRFGPLKPIVFSIVFAVLVGLTYGAVMLKLVLTDKPVVTAGKPIDTEQPTGGNGEKTSPAKKAATEPVMLLPVTAFAVQEGVYSGKDAALVVKNELEAKGIPSAILDMDDKKMLLVGLAGSIESAKEIGAILKEKGIDFYAKEITLSERKAGKASTTEKGFLDKAPGIYDALSTAAAAAYSGKNVSSIADTGSILEAIDASKFSNDKIIALYNELSKAAGSLDNFEKKHESADAHSAQQHLLNFLEKYQAF</sequence>
<gene>
    <name evidence="3" type="ORF">D1B31_10580</name>
</gene>
<feature type="region of interest" description="Disordered" evidence="1">
    <location>
        <begin position="1"/>
        <end position="36"/>
    </location>
</feature>
<feature type="transmembrane region" description="Helical" evidence="2">
    <location>
        <begin position="100"/>
        <end position="123"/>
    </location>
</feature>
<evidence type="ECO:0000313" key="4">
    <source>
        <dbReference type="Proteomes" id="UP000284416"/>
    </source>
</evidence>
<keyword evidence="4" id="KW-1185">Reference proteome</keyword>
<keyword evidence="2" id="KW-0812">Transmembrane</keyword>
<evidence type="ECO:0000313" key="3">
    <source>
        <dbReference type="EMBL" id="RHW40637.1"/>
    </source>
</evidence>
<feature type="compositionally biased region" description="Basic and acidic residues" evidence="1">
    <location>
        <begin position="14"/>
        <end position="36"/>
    </location>
</feature>
<organism evidence="3 4">
    <name type="scientific">Neobacillus notoginsengisoli</name>
    <dbReference type="NCBI Taxonomy" id="1578198"/>
    <lineage>
        <taxon>Bacteria</taxon>
        <taxon>Bacillati</taxon>
        <taxon>Bacillota</taxon>
        <taxon>Bacilli</taxon>
        <taxon>Bacillales</taxon>
        <taxon>Bacillaceae</taxon>
        <taxon>Neobacillus</taxon>
    </lineage>
</organism>
<feature type="region of interest" description="Disordered" evidence="1">
    <location>
        <begin position="132"/>
        <end position="153"/>
    </location>
</feature>
<accession>A0A417YTX5</accession>
<dbReference type="EMBL" id="QWEG01000006">
    <property type="protein sequence ID" value="RHW40637.1"/>
    <property type="molecule type" value="Genomic_DNA"/>
</dbReference>
<keyword evidence="2" id="KW-0472">Membrane</keyword>
<dbReference type="Proteomes" id="UP000284416">
    <property type="component" value="Unassembled WGS sequence"/>
</dbReference>
<dbReference type="AlphaFoldDB" id="A0A417YTX5"/>
<dbReference type="RefSeq" id="WP_118920754.1">
    <property type="nucleotide sequence ID" value="NZ_QWEG01000006.1"/>
</dbReference>
<comment type="caution">
    <text evidence="3">The sequence shown here is derived from an EMBL/GenBank/DDBJ whole genome shotgun (WGS) entry which is preliminary data.</text>
</comment>
<reference evidence="3 4" key="1">
    <citation type="journal article" date="2017" name="Int. J. Syst. Evol. Microbiol.">
        <title>Bacillus notoginsengisoli sp. nov., a novel bacterium isolated from the rhizosphere of Panax notoginseng.</title>
        <authorList>
            <person name="Zhang M.Y."/>
            <person name="Cheng J."/>
            <person name="Cai Y."/>
            <person name="Zhang T.Y."/>
            <person name="Wu Y.Y."/>
            <person name="Manikprabhu D."/>
            <person name="Li W.J."/>
            <person name="Zhang Y.X."/>
        </authorList>
    </citation>
    <scope>NUCLEOTIDE SEQUENCE [LARGE SCALE GENOMIC DNA]</scope>
    <source>
        <strain evidence="3 4">JCM 30743</strain>
    </source>
</reference>
<evidence type="ECO:0008006" key="5">
    <source>
        <dbReference type="Google" id="ProtNLM"/>
    </source>
</evidence>
<name>A0A417YTX5_9BACI</name>
<dbReference type="OrthoDB" id="2967208at2"/>
<evidence type="ECO:0000256" key="2">
    <source>
        <dbReference type="SAM" id="Phobius"/>
    </source>
</evidence>